<name>A0A7S4HTL1_9STRA</name>
<reference evidence="1" key="1">
    <citation type="submission" date="2021-01" db="EMBL/GenBank/DDBJ databases">
        <authorList>
            <person name="Corre E."/>
            <person name="Pelletier E."/>
            <person name="Niang G."/>
            <person name="Scheremetjew M."/>
            <person name="Finn R."/>
            <person name="Kale V."/>
            <person name="Holt S."/>
            <person name="Cochrane G."/>
            <person name="Meng A."/>
            <person name="Brown T."/>
            <person name="Cohen L."/>
        </authorList>
    </citation>
    <scope>NUCLEOTIDE SEQUENCE</scope>
    <source>
        <strain evidence="1">Isolate 1302-5</strain>
    </source>
</reference>
<evidence type="ECO:0000313" key="1">
    <source>
        <dbReference type="EMBL" id="CAE2208673.1"/>
    </source>
</evidence>
<dbReference type="AlphaFoldDB" id="A0A7S4HTL1"/>
<proteinExistence type="predicted"/>
<protein>
    <submittedName>
        <fullName evidence="1">Uncharacterized protein</fullName>
    </submittedName>
</protein>
<sequence>MTLAIVVRELPSGRPSSIMDAAPRIAFKRLRDVAAELSAPAASRDGIGGVLTRLVDVDDEGIRHVEGKCRGNDDFNPGAGKIDDATAAADAAALTVVVV</sequence>
<organism evidence="1">
    <name type="scientific">Odontella aurita</name>
    <dbReference type="NCBI Taxonomy" id="265563"/>
    <lineage>
        <taxon>Eukaryota</taxon>
        <taxon>Sar</taxon>
        <taxon>Stramenopiles</taxon>
        <taxon>Ochrophyta</taxon>
        <taxon>Bacillariophyta</taxon>
        <taxon>Mediophyceae</taxon>
        <taxon>Biddulphiophycidae</taxon>
        <taxon>Eupodiscales</taxon>
        <taxon>Odontellaceae</taxon>
        <taxon>Odontella</taxon>
    </lineage>
</organism>
<accession>A0A7S4HTL1</accession>
<dbReference type="EMBL" id="HBKQ01005391">
    <property type="protein sequence ID" value="CAE2208673.1"/>
    <property type="molecule type" value="Transcribed_RNA"/>
</dbReference>
<gene>
    <name evidence="1" type="ORF">OAUR00152_LOCUS3699</name>
</gene>